<feature type="transmembrane region" description="Helical" evidence="1">
    <location>
        <begin position="33"/>
        <end position="51"/>
    </location>
</feature>
<protein>
    <submittedName>
        <fullName evidence="2">Uncharacterized protein</fullName>
    </submittedName>
</protein>
<dbReference type="EMBL" id="CP097635">
    <property type="protein sequence ID" value="URI07616.1"/>
    <property type="molecule type" value="Genomic_DNA"/>
</dbReference>
<proteinExistence type="predicted"/>
<dbReference type="RefSeq" id="WP_250195850.1">
    <property type="nucleotide sequence ID" value="NZ_CP097635.1"/>
</dbReference>
<name>A0ABY4S6R5_AQUTE</name>
<keyword evidence="1" id="KW-1133">Transmembrane helix</keyword>
<evidence type="ECO:0000313" key="2">
    <source>
        <dbReference type="EMBL" id="URI07616.1"/>
    </source>
</evidence>
<gene>
    <name evidence="2" type="ORF">MW290_03055</name>
</gene>
<organism evidence="2 3">
    <name type="scientific">Aquincola tertiaricarbonis</name>
    <dbReference type="NCBI Taxonomy" id="391953"/>
    <lineage>
        <taxon>Bacteria</taxon>
        <taxon>Pseudomonadati</taxon>
        <taxon>Pseudomonadota</taxon>
        <taxon>Betaproteobacteria</taxon>
        <taxon>Burkholderiales</taxon>
        <taxon>Sphaerotilaceae</taxon>
        <taxon>Aquincola</taxon>
    </lineage>
</organism>
<evidence type="ECO:0000313" key="3">
    <source>
        <dbReference type="Proteomes" id="UP001056201"/>
    </source>
</evidence>
<keyword evidence="3" id="KW-1185">Reference proteome</keyword>
<accession>A0ABY4S6R5</accession>
<sequence>MKWGNFVEAARPTEIQLDPTPSQLAEVRRWRRLQSALLAVVVVAAPIFWLTDWMPDWLMYAMAPIGQAAMLCSLQAKQALRTPYHAKENTADFSGKQ</sequence>
<evidence type="ECO:0000256" key="1">
    <source>
        <dbReference type="SAM" id="Phobius"/>
    </source>
</evidence>
<keyword evidence="1" id="KW-0812">Transmembrane</keyword>
<reference evidence="2" key="1">
    <citation type="submission" date="2022-05" db="EMBL/GenBank/DDBJ databases">
        <title>An RpoN-dependent PEP-CTERM gene is involved in floc formation of an Aquincola tertiaricarbonis strain.</title>
        <authorList>
            <person name="Qiu D."/>
            <person name="Xia M."/>
        </authorList>
    </citation>
    <scope>NUCLEOTIDE SEQUENCE</scope>
    <source>
        <strain evidence="2">RN12</strain>
    </source>
</reference>
<keyword evidence="1" id="KW-0472">Membrane</keyword>
<dbReference type="Proteomes" id="UP001056201">
    <property type="component" value="Chromosome 1"/>
</dbReference>